<keyword evidence="8 13" id="KW-1133">Transmembrane helix</keyword>
<evidence type="ECO:0000256" key="8">
    <source>
        <dbReference type="ARBA" id="ARBA00022989"/>
    </source>
</evidence>
<dbReference type="Pfam" id="PF04281">
    <property type="entry name" value="Tom22"/>
    <property type="match status" value="1"/>
</dbReference>
<sequence length="99" mass="11434">MAIRGRDEFDDIPDDELEETLFERLEGLTEMVPQSLRKTITNGASWSIWGVKTICYVTRQAVWIAATTSLIMFMPYVIEKERSDLEKTQVRLHLLSSLV</sequence>
<comment type="subcellular location">
    <subcellularLocation>
        <location evidence="1">Mitochondrion outer membrane</location>
        <topology evidence="1">Single-pass membrane protein</topology>
    </subcellularLocation>
</comment>
<dbReference type="AlphaFoldDB" id="A0A183G4V2"/>
<evidence type="ECO:0000256" key="2">
    <source>
        <dbReference type="ARBA" id="ARBA00009874"/>
    </source>
</evidence>
<evidence type="ECO:0000256" key="4">
    <source>
        <dbReference type="ARBA" id="ARBA00022448"/>
    </source>
</evidence>
<dbReference type="Proteomes" id="UP000050761">
    <property type="component" value="Unassembled WGS sequence"/>
</dbReference>
<evidence type="ECO:0000256" key="7">
    <source>
        <dbReference type="ARBA" id="ARBA00022927"/>
    </source>
</evidence>
<keyword evidence="9" id="KW-0811">Translocation</keyword>
<keyword evidence="4" id="KW-0813">Transport</keyword>
<reference evidence="14 15" key="1">
    <citation type="submission" date="2018-11" db="EMBL/GenBank/DDBJ databases">
        <authorList>
            <consortium name="Pathogen Informatics"/>
        </authorList>
    </citation>
    <scope>NUCLEOTIDE SEQUENCE [LARGE SCALE GENOMIC DNA]</scope>
</reference>
<name>A0A183G4V2_HELPZ</name>
<evidence type="ECO:0000313" key="16">
    <source>
        <dbReference type="WBParaSite" id="HPBE_0001658101-mRNA-1"/>
    </source>
</evidence>
<dbReference type="PANTHER" id="PTHR12504">
    <property type="entry name" value="MITOCHONDRIAL IMPORT RECEPTOR SUBUNIT TOM22"/>
    <property type="match status" value="1"/>
</dbReference>
<gene>
    <name evidence="14" type="ORF">HPBE_LOCUS16580</name>
</gene>
<evidence type="ECO:0000256" key="3">
    <source>
        <dbReference type="ARBA" id="ARBA00016229"/>
    </source>
</evidence>
<evidence type="ECO:0000256" key="10">
    <source>
        <dbReference type="ARBA" id="ARBA00023128"/>
    </source>
</evidence>
<organism evidence="15 16">
    <name type="scientific">Heligmosomoides polygyrus</name>
    <name type="common">Parasitic roundworm</name>
    <dbReference type="NCBI Taxonomy" id="6339"/>
    <lineage>
        <taxon>Eukaryota</taxon>
        <taxon>Metazoa</taxon>
        <taxon>Ecdysozoa</taxon>
        <taxon>Nematoda</taxon>
        <taxon>Chromadorea</taxon>
        <taxon>Rhabditida</taxon>
        <taxon>Rhabditina</taxon>
        <taxon>Rhabditomorpha</taxon>
        <taxon>Strongyloidea</taxon>
        <taxon>Heligmosomidae</taxon>
        <taxon>Heligmosomoides</taxon>
    </lineage>
</organism>
<keyword evidence="5 13" id="KW-0812">Transmembrane</keyword>
<keyword evidence="12" id="KW-0675">Receptor</keyword>
<dbReference type="PANTHER" id="PTHR12504:SF0">
    <property type="entry name" value="MITOCHONDRIAL IMPORT RECEPTOR SUBUNIT TOM22 HOMOLOG"/>
    <property type="match status" value="1"/>
</dbReference>
<keyword evidence="7" id="KW-0653">Protein transport</keyword>
<evidence type="ECO:0000256" key="11">
    <source>
        <dbReference type="ARBA" id="ARBA00023136"/>
    </source>
</evidence>
<dbReference type="EMBL" id="UZAH01029501">
    <property type="protein sequence ID" value="VDP06402.1"/>
    <property type="molecule type" value="Genomic_DNA"/>
</dbReference>
<feature type="transmembrane region" description="Helical" evidence="13">
    <location>
        <begin position="61"/>
        <end position="78"/>
    </location>
</feature>
<evidence type="ECO:0000313" key="14">
    <source>
        <dbReference type="EMBL" id="VDP06402.1"/>
    </source>
</evidence>
<dbReference type="GO" id="GO:0005741">
    <property type="term" value="C:mitochondrial outer membrane"/>
    <property type="evidence" value="ECO:0007669"/>
    <property type="project" value="UniProtKB-SubCell"/>
</dbReference>
<accession>A0A183G4V2</accession>
<protein>
    <recommendedName>
        <fullName evidence="3">Mitochondrial import receptor subunit TOM22 homolog</fullName>
    </recommendedName>
</protein>
<dbReference type="InterPro" id="IPR005683">
    <property type="entry name" value="Tom22"/>
</dbReference>
<keyword evidence="6" id="KW-1000">Mitochondrion outer membrane</keyword>
<proteinExistence type="inferred from homology"/>
<evidence type="ECO:0000256" key="9">
    <source>
        <dbReference type="ARBA" id="ARBA00023010"/>
    </source>
</evidence>
<keyword evidence="11 13" id="KW-0472">Membrane</keyword>
<evidence type="ECO:0000256" key="13">
    <source>
        <dbReference type="SAM" id="Phobius"/>
    </source>
</evidence>
<evidence type="ECO:0000256" key="12">
    <source>
        <dbReference type="ARBA" id="ARBA00023170"/>
    </source>
</evidence>
<evidence type="ECO:0000256" key="5">
    <source>
        <dbReference type="ARBA" id="ARBA00022692"/>
    </source>
</evidence>
<evidence type="ECO:0000313" key="15">
    <source>
        <dbReference type="Proteomes" id="UP000050761"/>
    </source>
</evidence>
<keyword evidence="15" id="KW-1185">Reference proteome</keyword>
<accession>A0A3P8A026</accession>
<evidence type="ECO:0000256" key="1">
    <source>
        <dbReference type="ARBA" id="ARBA00004572"/>
    </source>
</evidence>
<keyword evidence="10" id="KW-0496">Mitochondrion</keyword>
<dbReference type="CDD" id="cd22884">
    <property type="entry name" value="TOM22"/>
    <property type="match status" value="1"/>
</dbReference>
<dbReference type="OrthoDB" id="10016939at2759"/>
<comment type="similarity">
    <text evidence="2">Belongs to the Tom22 family.</text>
</comment>
<evidence type="ECO:0000256" key="6">
    <source>
        <dbReference type="ARBA" id="ARBA00022787"/>
    </source>
</evidence>
<dbReference type="WBParaSite" id="HPBE_0001658101-mRNA-1">
    <property type="protein sequence ID" value="HPBE_0001658101-mRNA-1"/>
    <property type="gene ID" value="HPBE_0001658101"/>
</dbReference>
<dbReference type="GO" id="GO:0006886">
    <property type="term" value="P:intracellular protein transport"/>
    <property type="evidence" value="ECO:0007669"/>
    <property type="project" value="InterPro"/>
</dbReference>
<reference evidence="16" key="2">
    <citation type="submission" date="2019-09" db="UniProtKB">
        <authorList>
            <consortium name="WormBaseParasite"/>
        </authorList>
    </citation>
    <scope>IDENTIFICATION</scope>
</reference>